<name>A0A285SX91_9BACL</name>
<proteinExistence type="predicted"/>
<protein>
    <recommendedName>
        <fullName evidence="3">C1q domain-containing protein</fullName>
    </recommendedName>
</protein>
<dbReference type="InterPro" id="IPR008983">
    <property type="entry name" value="Tumour_necrosis_fac-like_dom"/>
</dbReference>
<sequence>MFHSTSETKKEIKNLETIIDLLKPLSSKISDGLVDHFTKKIDMLKGKIKSGSKGCYCEGKYCDCWLKDNPWEMPCDEYPNPTPPAHVPHYAFAYTTSESSENGAVKFSIASPIQDELELNDEGITVAKGGVYQINYSANIKSSATNLTSPARFYIRINDAIQLPSSITETSTNQNLVSSQLVSLLEGDIVKLIAEMPEGFSYTMASLQLMLVE</sequence>
<gene>
    <name evidence="1" type="ORF">SAMN05880501_106112</name>
</gene>
<dbReference type="OrthoDB" id="2455738at2"/>
<organism evidence="1 2">
    <name type="scientific">Ureibacillus xyleni</name>
    <dbReference type="NCBI Taxonomy" id="614648"/>
    <lineage>
        <taxon>Bacteria</taxon>
        <taxon>Bacillati</taxon>
        <taxon>Bacillota</taxon>
        <taxon>Bacilli</taxon>
        <taxon>Bacillales</taxon>
        <taxon>Caryophanaceae</taxon>
        <taxon>Ureibacillus</taxon>
    </lineage>
</organism>
<dbReference type="AlphaFoldDB" id="A0A285SX91"/>
<accession>A0A285SX91</accession>
<dbReference type="RefSeq" id="WP_097073612.1">
    <property type="nucleotide sequence ID" value="NZ_OBMQ01000006.1"/>
</dbReference>
<dbReference type="EMBL" id="OBMQ01000006">
    <property type="protein sequence ID" value="SOC11255.1"/>
    <property type="molecule type" value="Genomic_DNA"/>
</dbReference>
<evidence type="ECO:0000313" key="1">
    <source>
        <dbReference type="EMBL" id="SOC11255.1"/>
    </source>
</evidence>
<keyword evidence="2" id="KW-1185">Reference proteome</keyword>
<evidence type="ECO:0000313" key="2">
    <source>
        <dbReference type="Proteomes" id="UP000219636"/>
    </source>
</evidence>
<evidence type="ECO:0008006" key="3">
    <source>
        <dbReference type="Google" id="ProtNLM"/>
    </source>
</evidence>
<reference evidence="2" key="1">
    <citation type="submission" date="2017-08" db="EMBL/GenBank/DDBJ databases">
        <authorList>
            <person name="Varghese N."/>
            <person name="Submissions S."/>
        </authorList>
    </citation>
    <scope>NUCLEOTIDE SEQUENCE [LARGE SCALE GENOMIC DNA]</scope>
    <source>
        <strain evidence="2">JC22</strain>
    </source>
</reference>
<dbReference type="Proteomes" id="UP000219636">
    <property type="component" value="Unassembled WGS sequence"/>
</dbReference>
<dbReference type="Gene3D" id="2.60.120.40">
    <property type="match status" value="1"/>
</dbReference>